<accession>A0A8S1NXT1</accession>
<proteinExistence type="predicted"/>
<comment type="caution">
    <text evidence="1">The sequence shown here is derived from an EMBL/GenBank/DDBJ whole genome shotgun (WGS) entry which is preliminary data.</text>
</comment>
<dbReference type="EMBL" id="CAJJDN010000063">
    <property type="protein sequence ID" value="CAD8094816.1"/>
    <property type="molecule type" value="Genomic_DNA"/>
</dbReference>
<sequence>METLMSDVKKHNHNYFLKQFYTSGKSENLFKSRSIQIKHKQVQFFKAYKYLKYIFSLEQELFEYLSISGQFKVHHNIKNQNQMGIFQLREYFHSIFGNYRESLFFLWPKVISYSEFPLVLKLLIKILSKKLCSFVIRERIQEIQKNCYQKIMQYLFP</sequence>
<organism evidence="1 2">
    <name type="scientific">Paramecium sonneborni</name>
    <dbReference type="NCBI Taxonomy" id="65129"/>
    <lineage>
        <taxon>Eukaryota</taxon>
        <taxon>Sar</taxon>
        <taxon>Alveolata</taxon>
        <taxon>Ciliophora</taxon>
        <taxon>Intramacronucleata</taxon>
        <taxon>Oligohymenophorea</taxon>
        <taxon>Peniculida</taxon>
        <taxon>Parameciidae</taxon>
        <taxon>Paramecium</taxon>
    </lineage>
</organism>
<gene>
    <name evidence="1" type="ORF">PSON_ATCC_30995.1.T0630081</name>
</gene>
<dbReference type="AlphaFoldDB" id="A0A8S1NXT1"/>
<keyword evidence="2" id="KW-1185">Reference proteome</keyword>
<name>A0A8S1NXT1_9CILI</name>
<evidence type="ECO:0000313" key="1">
    <source>
        <dbReference type="EMBL" id="CAD8094816.1"/>
    </source>
</evidence>
<evidence type="ECO:0000313" key="2">
    <source>
        <dbReference type="Proteomes" id="UP000692954"/>
    </source>
</evidence>
<protein>
    <submittedName>
        <fullName evidence="1">Uncharacterized protein</fullName>
    </submittedName>
</protein>
<dbReference type="Proteomes" id="UP000692954">
    <property type="component" value="Unassembled WGS sequence"/>
</dbReference>
<reference evidence="1" key="1">
    <citation type="submission" date="2021-01" db="EMBL/GenBank/DDBJ databases">
        <authorList>
            <consortium name="Genoscope - CEA"/>
            <person name="William W."/>
        </authorList>
    </citation>
    <scope>NUCLEOTIDE SEQUENCE</scope>
</reference>